<dbReference type="PANTHER" id="PTHR30435">
    <property type="entry name" value="FLAGELLAR PROTEIN"/>
    <property type="match status" value="1"/>
</dbReference>
<sequence>MRALSVGATGMMAQQLNVETISNNIANMTTTGYKRRRAEFQDLLYQSERRTGSATSDETRAPTGIQLGLGVKTAAVYPVTDQGELTNTENKLDVAIQGSGFFVVDKPDGEQAYTRSGNFQLSQDGNIVTPDGFELSPAIQVPVDATEVSINASGQVSAKISGQTNLQVLGQLELATFVNPAGLEASGSNLWMETEASGAPTLSTPGTEGAGTVLQGYLESSNVNPVQELTSLIMAQRAYDMNSKVITASDQMMSTITQMR</sequence>
<feature type="domain" description="Flagellar hook protein FlgE/F/G-like D1" evidence="10">
    <location>
        <begin position="95"/>
        <end position="158"/>
    </location>
</feature>
<dbReference type="SUPFAM" id="SSF117143">
    <property type="entry name" value="Flagellar hook protein flgE"/>
    <property type="match status" value="1"/>
</dbReference>
<dbReference type="InterPro" id="IPR001444">
    <property type="entry name" value="Flag_bb_rod_N"/>
</dbReference>
<evidence type="ECO:0000259" key="10">
    <source>
        <dbReference type="Pfam" id="PF22692"/>
    </source>
</evidence>
<dbReference type="InterPro" id="IPR053967">
    <property type="entry name" value="LlgE_F_G-like_D1"/>
</dbReference>
<evidence type="ECO:0000313" key="11">
    <source>
        <dbReference type="EMBL" id="SNB75519.1"/>
    </source>
</evidence>
<dbReference type="Proteomes" id="UP000197065">
    <property type="component" value="Unassembled WGS sequence"/>
</dbReference>
<dbReference type="InterPro" id="IPR037925">
    <property type="entry name" value="FlgE/F/G-like"/>
</dbReference>
<evidence type="ECO:0000259" key="9">
    <source>
        <dbReference type="Pfam" id="PF06429"/>
    </source>
</evidence>
<comment type="similarity">
    <text evidence="2 7">Belongs to the flagella basal body rod proteins family.</text>
</comment>
<evidence type="ECO:0000256" key="1">
    <source>
        <dbReference type="ARBA" id="ARBA00004117"/>
    </source>
</evidence>
<dbReference type="InterPro" id="IPR012834">
    <property type="entry name" value="FlgG_G_neg"/>
</dbReference>
<comment type="subunit">
    <text evidence="7">The basal body constitutes a major portion of the flagellar organelle and consists of four rings (L,P,S, and M) mounted on a central rod. The rod consists of about 26 subunits of FlgG in the distal portion, and FlgB, FlgC and FlgF are thought to build up the proximal portion of the rod with about 6 subunits each.</text>
</comment>
<protein>
    <recommendedName>
        <fullName evidence="3 6">Flagellar basal-body rod protein FlgG</fullName>
    </recommendedName>
    <alternativeName>
        <fullName evidence="5 7">Distal rod protein</fullName>
    </alternativeName>
</protein>
<dbReference type="GO" id="GO:0009426">
    <property type="term" value="C:bacterial-type flagellum basal body, distal rod"/>
    <property type="evidence" value="ECO:0007669"/>
    <property type="project" value="UniProtKB-UniRule"/>
</dbReference>
<evidence type="ECO:0000256" key="2">
    <source>
        <dbReference type="ARBA" id="ARBA00009677"/>
    </source>
</evidence>
<evidence type="ECO:0000313" key="12">
    <source>
        <dbReference type="Proteomes" id="UP000197065"/>
    </source>
</evidence>
<proteinExistence type="inferred from homology"/>
<dbReference type="GO" id="GO:0071978">
    <property type="term" value="P:bacterial-type flagellum-dependent swarming motility"/>
    <property type="evidence" value="ECO:0007669"/>
    <property type="project" value="TreeGrafter"/>
</dbReference>
<evidence type="ECO:0000256" key="4">
    <source>
        <dbReference type="ARBA" id="ARBA00023143"/>
    </source>
</evidence>
<dbReference type="EMBL" id="FYEH01000013">
    <property type="protein sequence ID" value="SNB75519.1"/>
    <property type="molecule type" value="Genomic_DNA"/>
</dbReference>
<keyword evidence="4 7" id="KW-0975">Bacterial flagellum</keyword>
<evidence type="ECO:0000256" key="3">
    <source>
        <dbReference type="ARBA" id="ARBA00017948"/>
    </source>
</evidence>
<dbReference type="OrthoDB" id="9804559at2"/>
<dbReference type="NCBIfam" id="TIGR02488">
    <property type="entry name" value="flgG_G_neg"/>
    <property type="match status" value="1"/>
</dbReference>
<dbReference type="AlphaFoldDB" id="A0A212RSF4"/>
<evidence type="ECO:0000256" key="7">
    <source>
        <dbReference type="RuleBase" id="RU362116"/>
    </source>
</evidence>
<keyword evidence="11" id="KW-0969">Cilium</keyword>
<dbReference type="InterPro" id="IPR020013">
    <property type="entry name" value="Flagellar_FlgE/F/G"/>
</dbReference>
<dbReference type="Pfam" id="PF22692">
    <property type="entry name" value="LlgE_F_G_D1"/>
    <property type="match status" value="1"/>
</dbReference>
<keyword evidence="12" id="KW-1185">Reference proteome</keyword>
<keyword evidence="11" id="KW-0282">Flagellum</keyword>
<evidence type="ECO:0000256" key="6">
    <source>
        <dbReference type="NCBIfam" id="TIGR02488"/>
    </source>
</evidence>
<dbReference type="Pfam" id="PF06429">
    <property type="entry name" value="Flg_bbr_C"/>
    <property type="match status" value="1"/>
</dbReference>
<keyword evidence="11" id="KW-0966">Cell projection</keyword>
<feature type="domain" description="Flagellar basal-body/hook protein C-terminal" evidence="9">
    <location>
        <begin position="215"/>
        <end position="259"/>
    </location>
</feature>
<comment type="subcellular location">
    <subcellularLocation>
        <location evidence="1 7">Bacterial flagellum basal body</location>
    </subcellularLocation>
</comment>
<organism evidence="11 12">
    <name type="scientific">Arboricoccus pini</name>
    <dbReference type="NCBI Taxonomy" id="1963835"/>
    <lineage>
        <taxon>Bacteria</taxon>
        <taxon>Pseudomonadati</taxon>
        <taxon>Pseudomonadota</taxon>
        <taxon>Alphaproteobacteria</taxon>
        <taxon>Geminicoccales</taxon>
        <taxon>Geminicoccaceae</taxon>
        <taxon>Arboricoccus</taxon>
    </lineage>
</organism>
<dbReference type="PANTHER" id="PTHR30435:SF19">
    <property type="entry name" value="FLAGELLAR BASAL-BODY ROD PROTEIN FLGG"/>
    <property type="match status" value="1"/>
</dbReference>
<name>A0A212RSF4_9PROT</name>
<reference evidence="11 12" key="1">
    <citation type="submission" date="2017-06" db="EMBL/GenBank/DDBJ databases">
        <authorList>
            <person name="Kim H.J."/>
            <person name="Triplett B.A."/>
        </authorList>
    </citation>
    <scope>NUCLEOTIDE SEQUENCE [LARGE SCALE GENOMIC DNA]</scope>
    <source>
        <strain evidence="11 12">B29T1</strain>
    </source>
</reference>
<dbReference type="InterPro" id="IPR010930">
    <property type="entry name" value="Flg_bb/hook_C_dom"/>
</dbReference>
<evidence type="ECO:0000256" key="5">
    <source>
        <dbReference type="ARBA" id="ARBA00032912"/>
    </source>
</evidence>
<feature type="domain" description="Flagellar basal body rod protein N-terminal" evidence="8">
    <location>
        <begin position="4"/>
        <end position="34"/>
    </location>
</feature>
<evidence type="ECO:0000259" key="8">
    <source>
        <dbReference type="Pfam" id="PF00460"/>
    </source>
</evidence>
<accession>A0A212RSF4</accession>
<dbReference type="RefSeq" id="WP_088562496.1">
    <property type="nucleotide sequence ID" value="NZ_FYEH01000013.1"/>
</dbReference>
<dbReference type="NCBIfam" id="TIGR03506">
    <property type="entry name" value="FlgEFG_subfam"/>
    <property type="match status" value="2"/>
</dbReference>
<gene>
    <name evidence="11" type="ORF">SAMN07250955_11371</name>
</gene>
<dbReference type="Pfam" id="PF00460">
    <property type="entry name" value="Flg_bb_rod"/>
    <property type="match status" value="1"/>
</dbReference>